<dbReference type="EMBL" id="AFRT01001872">
    <property type="protein sequence ID" value="ELU39224.1"/>
    <property type="molecule type" value="Genomic_DNA"/>
</dbReference>
<organism evidence="1 2">
    <name type="scientific">Thanatephorus cucumeris (strain AG1-IA)</name>
    <name type="common">Rice sheath blight fungus</name>
    <name type="synonym">Rhizoctonia solani</name>
    <dbReference type="NCBI Taxonomy" id="983506"/>
    <lineage>
        <taxon>Eukaryota</taxon>
        <taxon>Fungi</taxon>
        <taxon>Dikarya</taxon>
        <taxon>Basidiomycota</taxon>
        <taxon>Agaricomycotina</taxon>
        <taxon>Agaricomycetes</taxon>
        <taxon>Cantharellales</taxon>
        <taxon>Ceratobasidiaceae</taxon>
        <taxon>Rhizoctonia</taxon>
        <taxon>Rhizoctonia solani AG-1</taxon>
    </lineage>
</organism>
<sequence length="50" mass="5871">MLSGITDTYYKPETQGCTSGMLVLTVSRRCHLWRCRRSLHGSCKRIRKRQ</sequence>
<keyword evidence="2" id="KW-1185">Reference proteome</keyword>
<dbReference type="AlphaFoldDB" id="L8WS63"/>
<gene>
    <name evidence="1" type="ORF">AG1IA_06746</name>
</gene>
<evidence type="ECO:0000313" key="2">
    <source>
        <dbReference type="Proteomes" id="UP000011668"/>
    </source>
</evidence>
<evidence type="ECO:0000313" key="1">
    <source>
        <dbReference type="EMBL" id="ELU39224.1"/>
    </source>
</evidence>
<comment type="caution">
    <text evidence="1">The sequence shown here is derived from an EMBL/GenBank/DDBJ whole genome shotgun (WGS) entry which is preliminary data.</text>
</comment>
<dbReference type="Proteomes" id="UP000011668">
    <property type="component" value="Unassembled WGS sequence"/>
</dbReference>
<reference evidence="1 2" key="1">
    <citation type="journal article" date="2013" name="Nat. Commun.">
        <title>The evolution and pathogenic mechanisms of the rice sheath blight pathogen.</title>
        <authorList>
            <person name="Zheng A."/>
            <person name="Lin R."/>
            <person name="Xu L."/>
            <person name="Qin P."/>
            <person name="Tang C."/>
            <person name="Ai P."/>
            <person name="Zhang D."/>
            <person name="Liu Y."/>
            <person name="Sun Z."/>
            <person name="Feng H."/>
            <person name="Wang Y."/>
            <person name="Chen Y."/>
            <person name="Liang X."/>
            <person name="Fu R."/>
            <person name="Li Q."/>
            <person name="Zhang J."/>
            <person name="Yu X."/>
            <person name="Xie Z."/>
            <person name="Ding L."/>
            <person name="Guan P."/>
            <person name="Tang J."/>
            <person name="Liang Y."/>
            <person name="Wang S."/>
            <person name="Deng Q."/>
            <person name="Li S."/>
            <person name="Zhu J."/>
            <person name="Wang L."/>
            <person name="Liu H."/>
            <person name="Li P."/>
        </authorList>
    </citation>
    <scope>NUCLEOTIDE SEQUENCE [LARGE SCALE GENOMIC DNA]</scope>
    <source>
        <strain evidence="2">AG-1 IA</strain>
    </source>
</reference>
<protein>
    <submittedName>
        <fullName evidence="1">Uncharacterized protein</fullName>
    </submittedName>
</protein>
<proteinExistence type="predicted"/>
<accession>L8WS63</accession>
<name>L8WS63_THACA</name>
<dbReference type="HOGENOM" id="CLU_3126058_0_0_1"/>